<dbReference type="Proteomes" id="UP000527616">
    <property type="component" value="Unassembled WGS sequence"/>
</dbReference>
<organism evidence="2 3">
    <name type="scientific">Naumannella cuiyingiana</name>
    <dbReference type="NCBI Taxonomy" id="1347891"/>
    <lineage>
        <taxon>Bacteria</taxon>
        <taxon>Bacillati</taxon>
        <taxon>Actinomycetota</taxon>
        <taxon>Actinomycetes</taxon>
        <taxon>Propionibacteriales</taxon>
        <taxon>Propionibacteriaceae</taxon>
        <taxon>Naumannella</taxon>
    </lineage>
</organism>
<reference evidence="2 3" key="1">
    <citation type="submission" date="2020-07" db="EMBL/GenBank/DDBJ databases">
        <title>Sequencing the genomes of 1000 actinobacteria strains.</title>
        <authorList>
            <person name="Klenk H.-P."/>
        </authorList>
    </citation>
    <scope>NUCLEOTIDE SEQUENCE [LARGE SCALE GENOMIC DNA]</scope>
    <source>
        <strain evidence="2 3">DSM 103164</strain>
    </source>
</reference>
<evidence type="ECO:0000313" key="3">
    <source>
        <dbReference type="Proteomes" id="UP000527616"/>
    </source>
</evidence>
<dbReference type="AlphaFoldDB" id="A0A7Z0D7C7"/>
<evidence type="ECO:0000313" key="2">
    <source>
        <dbReference type="EMBL" id="NYI70229.1"/>
    </source>
</evidence>
<dbReference type="RefSeq" id="WP_179444208.1">
    <property type="nucleotide sequence ID" value="NZ_JACBZS010000001.1"/>
</dbReference>
<dbReference type="InterPro" id="IPR013328">
    <property type="entry name" value="6PGD_dom2"/>
</dbReference>
<dbReference type="InterPro" id="IPR048666">
    <property type="entry name" value="RedAm-like_C"/>
</dbReference>
<name>A0A7Z0D7C7_9ACTN</name>
<dbReference type="Pfam" id="PF21761">
    <property type="entry name" value="RedAm-like_C"/>
    <property type="match status" value="1"/>
</dbReference>
<proteinExistence type="predicted"/>
<evidence type="ECO:0000259" key="1">
    <source>
        <dbReference type="Pfam" id="PF21761"/>
    </source>
</evidence>
<protein>
    <recommendedName>
        <fullName evidence="1">NADPH-dependent reductive aminase-like C-terminal domain-containing protein</fullName>
    </recommendedName>
</protein>
<sequence length="106" mass="11202">MSRCRRSRPAVDVPAEPPALSEGIVGTLRQTLPGLARAASDRRYDAGQARLDMCLAFLDKVVVASTDRGIDPALPALVRAASARAADTLPGDTDWACVFEGLLPRG</sequence>
<keyword evidence="3" id="KW-1185">Reference proteome</keyword>
<dbReference type="EMBL" id="JACBZS010000001">
    <property type="protein sequence ID" value="NYI70229.1"/>
    <property type="molecule type" value="Genomic_DNA"/>
</dbReference>
<comment type="caution">
    <text evidence="2">The sequence shown here is derived from an EMBL/GenBank/DDBJ whole genome shotgun (WGS) entry which is preliminary data.</text>
</comment>
<feature type="domain" description="NADPH-dependent reductive aminase-like C-terminal" evidence="1">
    <location>
        <begin position="22"/>
        <end position="102"/>
    </location>
</feature>
<accession>A0A7Z0D7C7</accession>
<dbReference type="Gene3D" id="1.10.1040.10">
    <property type="entry name" value="N-(1-d-carboxylethyl)-l-norvaline Dehydrogenase, domain 2"/>
    <property type="match status" value="1"/>
</dbReference>
<gene>
    <name evidence="2" type="ORF">GGQ54_000789</name>
</gene>